<keyword evidence="3" id="KW-0238">DNA-binding</keyword>
<reference evidence="5" key="1">
    <citation type="submission" date="2022-01" db="EMBL/GenBank/DDBJ databases">
        <authorList>
            <person name="Jo J.-H."/>
            <person name="Im W.-T."/>
        </authorList>
    </citation>
    <scope>NUCLEOTIDE SEQUENCE</scope>
    <source>
        <strain evidence="5">NA20</strain>
    </source>
</reference>
<evidence type="ECO:0000313" key="6">
    <source>
        <dbReference type="Proteomes" id="UP001165367"/>
    </source>
</evidence>
<dbReference type="InterPro" id="IPR036388">
    <property type="entry name" value="WH-like_DNA-bd_sf"/>
</dbReference>
<comment type="similarity">
    <text evidence="1">Belongs to the BlaI transcriptional regulatory family.</text>
</comment>
<evidence type="ECO:0000256" key="4">
    <source>
        <dbReference type="ARBA" id="ARBA00023163"/>
    </source>
</evidence>
<dbReference type="Pfam" id="PF03965">
    <property type="entry name" value="Penicillinase_R"/>
    <property type="match status" value="1"/>
</dbReference>
<evidence type="ECO:0000256" key="3">
    <source>
        <dbReference type="ARBA" id="ARBA00023125"/>
    </source>
</evidence>
<proteinExistence type="inferred from homology"/>
<dbReference type="Gene3D" id="1.10.10.10">
    <property type="entry name" value="Winged helix-like DNA-binding domain superfamily/Winged helix DNA-binding domain"/>
    <property type="match status" value="1"/>
</dbReference>
<dbReference type="RefSeq" id="WP_237869765.1">
    <property type="nucleotide sequence ID" value="NZ_JAKLTR010000003.1"/>
</dbReference>
<evidence type="ECO:0000313" key="5">
    <source>
        <dbReference type="EMBL" id="MCG2613877.1"/>
    </source>
</evidence>
<evidence type="ECO:0000256" key="1">
    <source>
        <dbReference type="ARBA" id="ARBA00011046"/>
    </source>
</evidence>
<organism evidence="5 6">
    <name type="scientific">Terrimonas ginsenosidimutans</name>
    <dbReference type="NCBI Taxonomy" id="2908004"/>
    <lineage>
        <taxon>Bacteria</taxon>
        <taxon>Pseudomonadati</taxon>
        <taxon>Bacteroidota</taxon>
        <taxon>Chitinophagia</taxon>
        <taxon>Chitinophagales</taxon>
        <taxon>Chitinophagaceae</taxon>
        <taxon>Terrimonas</taxon>
    </lineage>
</organism>
<keyword evidence="4" id="KW-0804">Transcription</keyword>
<dbReference type="InterPro" id="IPR005650">
    <property type="entry name" value="BlaI_family"/>
</dbReference>
<evidence type="ECO:0000256" key="2">
    <source>
        <dbReference type="ARBA" id="ARBA00023015"/>
    </source>
</evidence>
<protein>
    <submittedName>
        <fullName evidence="5">BlaI/MecI/CopY family transcriptional regulator</fullName>
    </submittedName>
</protein>
<dbReference type="EMBL" id="JAKLTR010000003">
    <property type="protein sequence ID" value="MCG2613877.1"/>
    <property type="molecule type" value="Genomic_DNA"/>
</dbReference>
<keyword evidence="2" id="KW-0805">Transcription regulation</keyword>
<dbReference type="PIRSF" id="PIRSF019455">
    <property type="entry name" value="CopR_AtkY"/>
    <property type="match status" value="1"/>
</dbReference>
<dbReference type="InterPro" id="IPR036390">
    <property type="entry name" value="WH_DNA-bd_sf"/>
</dbReference>
<name>A0ABS9KNH7_9BACT</name>
<gene>
    <name evidence="5" type="ORF">LZZ85_06275</name>
</gene>
<sequence>MSLKELTKAEEAVMKQVWHLQKATVKEIAALMPDPKPAYTTVATVLKVLKDKGFVEAGSAGNVLTYFPLVKEDDYRRFAFDKVFSTYFDGSYENLVSFLVEEKRLDEGAYQRLLEAAKKLKKK</sequence>
<comment type="caution">
    <text evidence="5">The sequence shown here is derived from an EMBL/GenBank/DDBJ whole genome shotgun (WGS) entry which is preliminary data.</text>
</comment>
<dbReference type="SUPFAM" id="SSF46785">
    <property type="entry name" value="Winged helix' DNA-binding domain"/>
    <property type="match status" value="1"/>
</dbReference>
<dbReference type="Proteomes" id="UP001165367">
    <property type="component" value="Unassembled WGS sequence"/>
</dbReference>
<accession>A0ABS9KNH7</accession>
<keyword evidence="6" id="KW-1185">Reference proteome</keyword>